<reference evidence="1" key="1">
    <citation type="submission" date="2023-06" db="EMBL/GenBank/DDBJ databases">
        <authorList>
            <consortium name="Lawrence Berkeley National Laboratory"/>
            <person name="Ahrendt S."/>
            <person name="Sahu N."/>
            <person name="Indic B."/>
            <person name="Wong-Bajracharya J."/>
            <person name="Merenyi Z."/>
            <person name="Ke H.-M."/>
            <person name="Monk M."/>
            <person name="Kocsube S."/>
            <person name="Drula E."/>
            <person name="Lipzen A."/>
            <person name="Balint B."/>
            <person name="Henrissat B."/>
            <person name="Andreopoulos B."/>
            <person name="Martin F.M."/>
            <person name="Harder C.B."/>
            <person name="Rigling D."/>
            <person name="Ford K.L."/>
            <person name="Foster G.D."/>
            <person name="Pangilinan J."/>
            <person name="Papanicolaou A."/>
            <person name="Barry K."/>
            <person name="LaButti K."/>
            <person name="Viragh M."/>
            <person name="Koriabine M."/>
            <person name="Yan M."/>
            <person name="Riley R."/>
            <person name="Champramary S."/>
            <person name="Plett K.L."/>
            <person name="Tsai I.J."/>
            <person name="Slot J."/>
            <person name="Sipos G."/>
            <person name="Plett J."/>
            <person name="Nagy L.G."/>
            <person name="Grigoriev I.V."/>
        </authorList>
    </citation>
    <scope>NUCLEOTIDE SEQUENCE</scope>
    <source>
        <strain evidence="1">FPL87.14</strain>
    </source>
</reference>
<sequence>MTRITRYGRIKPGNTQWAPGVKSEPKQEQLDDIEPTYSLSAPRDFGWKELDYLDASSWSKDDITKHLITNSFSFPGTHAPFEMGDHHVGGRLDDRSSECQFMWSSLRLVLGDEKEWDKFKTGILYVSRLCQAFLGEARRAMSEEGIGRSWRCTTFDKALTRYRMGWLLSEPKYLKDFWEMYGDDQYQKDPVKFDWKRLVARGIKGFKVEEGQVEGGIVATEWMDGLKELRGDWLWDKSTNTPFLVKPQSKLDACYPPTPLIHNCVSVAFTPSTPSSELFKLLYEKFLSQDQHISLLEKEVSMFRTAQADHPPVVVSDTIPIFVPTPNFPEISDPDCTAEFWRNPLEWVFDIDMDEAGSSIKADSDVKMQVKFPLRLQEETGSAPVKSLQKLQRMED</sequence>
<evidence type="ECO:0000313" key="1">
    <source>
        <dbReference type="EMBL" id="KAK0433889.1"/>
    </source>
</evidence>
<keyword evidence="2" id="KW-1185">Reference proteome</keyword>
<proteinExistence type="predicted"/>
<dbReference type="EMBL" id="JAUEPT010000076">
    <property type="protein sequence ID" value="KAK0433889.1"/>
    <property type="molecule type" value="Genomic_DNA"/>
</dbReference>
<comment type="caution">
    <text evidence="1">The sequence shown here is derived from an EMBL/GenBank/DDBJ whole genome shotgun (WGS) entry which is preliminary data.</text>
</comment>
<name>A0AA39J1Q8_9AGAR</name>
<dbReference type="Proteomes" id="UP001175226">
    <property type="component" value="Unassembled WGS sequence"/>
</dbReference>
<evidence type="ECO:0000313" key="2">
    <source>
        <dbReference type="Proteomes" id="UP001175226"/>
    </source>
</evidence>
<gene>
    <name evidence="1" type="ORF">EV421DRAFT_1993966</name>
</gene>
<accession>A0AA39J1Q8</accession>
<protein>
    <submittedName>
        <fullName evidence="1">Uncharacterized protein</fullName>
    </submittedName>
</protein>
<organism evidence="1 2">
    <name type="scientific">Armillaria borealis</name>
    <dbReference type="NCBI Taxonomy" id="47425"/>
    <lineage>
        <taxon>Eukaryota</taxon>
        <taxon>Fungi</taxon>
        <taxon>Dikarya</taxon>
        <taxon>Basidiomycota</taxon>
        <taxon>Agaricomycotina</taxon>
        <taxon>Agaricomycetes</taxon>
        <taxon>Agaricomycetidae</taxon>
        <taxon>Agaricales</taxon>
        <taxon>Marasmiineae</taxon>
        <taxon>Physalacriaceae</taxon>
        <taxon>Armillaria</taxon>
    </lineage>
</organism>
<dbReference type="AlphaFoldDB" id="A0AA39J1Q8"/>